<keyword evidence="2" id="KW-0813">Transport</keyword>
<evidence type="ECO:0000256" key="1">
    <source>
        <dbReference type="ARBA" id="ARBA00004167"/>
    </source>
</evidence>
<organism evidence="11 12">
    <name type="scientific">Seminavis robusta</name>
    <dbReference type="NCBI Taxonomy" id="568900"/>
    <lineage>
        <taxon>Eukaryota</taxon>
        <taxon>Sar</taxon>
        <taxon>Stramenopiles</taxon>
        <taxon>Ochrophyta</taxon>
        <taxon>Bacillariophyta</taxon>
        <taxon>Bacillariophyceae</taxon>
        <taxon>Bacillariophycidae</taxon>
        <taxon>Naviculales</taxon>
        <taxon>Naviculaceae</taxon>
        <taxon>Seminavis</taxon>
    </lineage>
</organism>
<keyword evidence="7" id="KW-0472">Membrane</keyword>
<dbReference type="GO" id="GO:0016020">
    <property type="term" value="C:membrane"/>
    <property type="evidence" value="ECO:0007669"/>
    <property type="project" value="UniProtKB-SubCell"/>
</dbReference>
<dbReference type="Gene3D" id="1.20.5.3310">
    <property type="match status" value="1"/>
</dbReference>
<evidence type="ECO:0000256" key="2">
    <source>
        <dbReference type="ARBA" id="ARBA00022448"/>
    </source>
</evidence>
<keyword evidence="10" id="KW-0732">Signal</keyword>
<feature type="signal peptide" evidence="10">
    <location>
        <begin position="1"/>
        <end position="24"/>
    </location>
</feature>
<comment type="subcellular location">
    <subcellularLocation>
        <location evidence="1">Membrane</location>
        <topology evidence="1">Single-pass membrane protein</topology>
    </subcellularLocation>
</comment>
<sequence length="412" mass="44284">MRGAASSILCLCFLLTTAPSWVSSFQPSSSNGRFLSVPSPLHPSSGARPNFFPDENPPSQSSSANSHGGITSSTSLNSFMGSDGGLFGIGTPELATILLVGYFVLGPSDLYKLVKEIGKFIQNIRTLGTEATKTFENTMESQLELKEIRKAQQELNDAFSFRRSINVDTEAEVFSNSAATATGPVPETAAAAAGAAAAATSTPSATAATDTSEEAAAPPKRKKKRRRVKKKAPPTAVPEMESSTGNVPDLDMSDAFPAADTTTTTKPAVKSDDDWFADGFPSASDMAKEDMAWLAADDTNATTTTTVEPKDPAMAAAEQSRFQQQLSGNWNEKVLDNEDSLAPLAVIMEKLALLEEERAAADKRLEDEFRQRFQLEEDYYQKKRDLLEETAAKVQENAYVTMDSGSSDSKKK</sequence>
<gene>
    <name evidence="11" type="ORF">SEMRO_502_G155660.1</name>
</gene>
<evidence type="ECO:0000256" key="8">
    <source>
        <dbReference type="SAM" id="Coils"/>
    </source>
</evidence>
<evidence type="ECO:0000313" key="12">
    <source>
        <dbReference type="Proteomes" id="UP001153069"/>
    </source>
</evidence>
<feature type="compositionally biased region" description="Low complexity" evidence="9">
    <location>
        <begin position="202"/>
        <end position="218"/>
    </location>
</feature>
<evidence type="ECO:0000256" key="4">
    <source>
        <dbReference type="ARBA" id="ARBA00022927"/>
    </source>
</evidence>
<evidence type="ECO:0000313" key="11">
    <source>
        <dbReference type="EMBL" id="CAB9511774.1"/>
    </source>
</evidence>
<dbReference type="OrthoDB" id="47875at2759"/>
<protein>
    <submittedName>
        <fullName evidence="11">Uncharacterized protein</fullName>
    </submittedName>
</protein>
<comment type="caution">
    <text evidence="11">The sequence shown here is derived from an EMBL/GenBank/DDBJ whole genome shotgun (WGS) entry which is preliminary data.</text>
</comment>
<dbReference type="EMBL" id="CAICTM010000501">
    <property type="protein sequence ID" value="CAB9511774.1"/>
    <property type="molecule type" value="Genomic_DNA"/>
</dbReference>
<evidence type="ECO:0000256" key="6">
    <source>
        <dbReference type="ARBA" id="ARBA00023010"/>
    </source>
</evidence>
<feature type="region of interest" description="Disordered" evidence="9">
    <location>
        <begin position="45"/>
        <end position="69"/>
    </location>
</feature>
<keyword evidence="4" id="KW-0653">Protein transport</keyword>
<keyword evidence="12" id="KW-1185">Reference proteome</keyword>
<feature type="compositionally biased region" description="Basic residues" evidence="9">
    <location>
        <begin position="219"/>
        <end position="232"/>
    </location>
</feature>
<dbReference type="Proteomes" id="UP001153069">
    <property type="component" value="Unassembled WGS sequence"/>
</dbReference>
<reference evidence="11" key="1">
    <citation type="submission" date="2020-06" db="EMBL/GenBank/DDBJ databases">
        <authorList>
            <consortium name="Plant Systems Biology data submission"/>
        </authorList>
    </citation>
    <scope>NUCLEOTIDE SEQUENCE</scope>
    <source>
        <strain evidence="11">D6</strain>
    </source>
</reference>
<keyword evidence="8" id="KW-0175">Coiled coil</keyword>
<evidence type="ECO:0000256" key="10">
    <source>
        <dbReference type="SAM" id="SignalP"/>
    </source>
</evidence>
<evidence type="ECO:0000256" key="5">
    <source>
        <dbReference type="ARBA" id="ARBA00022989"/>
    </source>
</evidence>
<evidence type="ECO:0000256" key="3">
    <source>
        <dbReference type="ARBA" id="ARBA00022692"/>
    </source>
</evidence>
<feature type="chain" id="PRO_5040284488" evidence="10">
    <location>
        <begin position="25"/>
        <end position="412"/>
    </location>
</feature>
<dbReference type="AlphaFoldDB" id="A0A9N8E4U5"/>
<feature type="compositionally biased region" description="Polar residues" evidence="9">
    <location>
        <begin position="57"/>
        <end position="69"/>
    </location>
</feature>
<dbReference type="PANTHER" id="PTHR33162">
    <property type="entry name" value="SEC-INDEPENDENT PROTEIN TRANSLOCASE PROTEIN TATA, CHLOROPLASTIC"/>
    <property type="match status" value="1"/>
</dbReference>
<dbReference type="PANTHER" id="PTHR33162:SF1">
    <property type="entry name" value="SEC-INDEPENDENT PROTEIN TRANSLOCASE PROTEIN TATA, CHLOROPLASTIC"/>
    <property type="match status" value="1"/>
</dbReference>
<dbReference type="PRINTS" id="PR01506">
    <property type="entry name" value="TATBPROTEIN"/>
</dbReference>
<keyword evidence="6" id="KW-0811">Translocation</keyword>
<dbReference type="GO" id="GO:0015031">
    <property type="term" value="P:protein transport"/>
    <property type="evidence" value="ECO:0007669"/>
    <property type="project" value="UniProtKB-KW"/>
</dbReference>
<proteinExistence type="predicted"/>
<keyword evidence="5" id="KW-1133">Transmembrane helix</keyword>
<dbReference type="Pfam" id="PF02416">
    <property type="entry name" value="TatA_B_E"/>
    <property type="match status" value="1"/>
</dbReference>
<feature type="coiled-coil region" evidence="8">
    <location>
        <begin position="344"/>
        <end position="371"/>
    </location>
</feature>
<evidence type="ECO:0000256" key="9">
    <source>
        <dbReference type="SAM" id="MobiDB-lite"/>
    </source>
</evidence>
<feature type="region of interest" description="Disordered" evidence="9">
    <location>
        <begin position="202"/>
        <end position="250"/>
    </location>
</feature>
<name>A0A9N8E4U5_9STRA</name>
<keyword evidence="3" id="KW-0812">Transmembrane</keyword>
<accession>A0A9N8E4U5</accession>
<evidence type="ECO:0000256" key="7">
    <source>
        <dbReference type="ARBA" id="ARBA00023136"/>
    </source>
</evidence>
<dbReference type="InterPro" id="IPR003369">
    <property type="entry name" value="TatA/B/E"/>
</dbReference>